<evidence type="ECO:0000256" key="1">
    <source>
        <dbReference type="ARBA" id="ARBA00023015"/>
    </source>
</evidence>
<dbReference type="InterPro" id="IPR008920">
    <property type="entry name" value="TF_FadR/GntR_C"/>
</dbReference>
<dbReference type="GO" id="GO:0003677">
    <property type="term" value="F:DNA binding"/>
    <property type="evidence" value="ECO:0007669"/>
    <property type="project" value="UniProtKB-KW"/>
</dbReference>
<dbReference type="AlphaFoldDB" id="A0A7X2IIA8"/>
<dbReference type="InterPro" id="IPR036388">
    <property type="entry name" value="WH-like_DNA-bd_sf"/>
</dbReference>
<evidence type="ECO:0000313" key="6">
    <source>
        <dbReference type="Proteomes" id="UP000446768"/>
    </source>
</evidence>
<comment type="caution">
    <text evidence="5">The sequence shown here is derived from an EMBL/GenBank/DDBJ whole genome shotgun (WGS) entry which is preliminary data.</text>
</comment>
<name>A0A7X2IIA8_9BURK</name>
<dbReference type="PANTHER" id="PTHR43537:SF45">
    <property type="entry name" value="GNTR FAMILY REGULATORY PROTEIN"/>
    <property type="match status" value="1"/>
</dbReference>
<feature type="domain" description="GntR C-terminal" evidence="4">
    <location>
        <begin position="58"/>
        <end position="182"/>
    </location>
</feature>
<dbReference type="EMBL" id="WKJJ01000001">
    <property type="protein sequence ID" value="MRV70316.1"/>
    <property type="molecule type" value="Genomic_DNA"/>
</dbReference>
<evidence type="ECO:0000256" key="3">
    <source>
        <dbReference type="ARBA" id="ARBA00023163"/>
    </source>
</evidence>
<accession>A0A7X2IIA8</accession>
<dbReference type="Pfam" id="PF07729">
    <property type="entry name" value="FCD"/>
    <property type="match status" value="1"/>
</dbReference>
<dbReference type="PANTHER" id="PTHR43537">
    <property type="entry name" value="TRANSCRIPTIONAL REGULATOR, GNTR FAMILY"/>
    <property type="match status" value="1"/>
</dbReference>
<gene>
    <name evidence="5" type="ORF">GJ700_01090</name>
</gene>
<reference evidence="5 6" key="1">
    <citation type="submission" date="2019-11" db="EMBL/GenBank/DDBJ databases">
        <title>Novel species isolated from a subtropical stream in China.</title>
        <authorList>
            <person name="Lu H."/>
        </authorList>
    </citation>
    <scope>NUCLEOTIDE SEQUENCE [LARGE SCALE GENOMIC DNA]</scope>
    <source>
        <strain evidence="5 6">FT92W</strain>
    </source>
</reference>
<dbReference type="Gene3D" id="1.20.120.530">
    <property type="entry name" value="GntR ligand-binding domain-like"/>
    <property type="match status" value="1"/>
</dbReference>
<dbReference type="SMART" id="SM00895">
    <property type="entry name" value="FCD"/>
    <property type="match status" value="1"/>
</dbReference>
<dbReference type="SUPFAM" id="SSF46785">
    <property type="entry name" value="Winged helix' DNA-binding domain"/>
    <property type="match status" value="1"/>
</dbReference>
<sequence>MMLAPGAPLDRGALEEYFKLSSTPVRDALTRLRDENLVDIYPQHATIVRAIDITSLNDAHLLRLSLELEVAATLARQRDAALVHTLEGLVSQQAFALSRQDYDGFVRLDMAFHRHMFSAAQVEALWHFVRGMSGNLDRLKRLHVPLADKGKLVLADHAAIVGAIASGDEAMAQASVREHLSGTLAQLETLKARYPGYFFAAK</sequence>
<keyword evidence="6" id="KW-1185">Reference proteome</keyword>
<organism evidence="5 6">
    <name type="scientific">Pseudoduganella rivuli</name>
    <dbReference type="NCBI Taxonomy" id="2666085"/>
    <lineage>
        <taxon>Bacteria</taxon>
        <taxon>Pseudomonadati</taxon>
        <taxon>Pseudomonadota</taxon>
        <taxon>Betaproteobacteria</taxon>
        <taxon>Burkholderiales</taxon>
        <taxon>Oxalobacteraceae</taxon>
        <taxon>Telluria group</taxon>
        <taxon>Pseudoduganella</taxon>
    </lineage>
</organism>
<evidence type="ECO:0000256" key="2">
    <source>
        <dbReference type="ARBA" id="ARBA00023125"/>
    </source>
</evidence>
<dbReference type="SUPFAM" id="SSF48008">
    <property type="entry name" value="GntR ligand-binding domain-like"/>
    <property type="match status" value="1"/>
</dbReference>
<keyword evidence="3" id="KW-0804">Transcription</keyword>
<keyword evidence="2" id="KW-0238">DNA-binding</keyword>
<evidence type="ECO:0000313" key="5">
    <source>
        <dbReference type="EMBL" id="MRV70316.1"/>
    </source>
</evidence>
<dbReference type="Gene3D" id="1.10.10.10">
    <property type="entry name" value="Winged helix-like DNA-binding domain superfamily/Winged helix DNA-binding domain"/>
    <property type="match status" value="1"/>
</dbReference>
<protein>
    <submittedName>
        <fullName evidence="5">FCD domain-containing protein</fullName>
    </submittedName>
</protein>
<keyword evidence="1" id="KW-0805">Transcription regulation</keyword>
<dbReference type="InterPro" id="IPR011711">
    <property type="entry name" value="GntR_C"/>
</dbReference>
<proteinExistence type="predicted"/>
<dbReference type="InterPro" id="IPR036390">
    <property type="entry name" value="WH_DNA-bd_sf"/>
</dbReference>
<dbReference type="Proteomes" id="UP000446768">
    <property type="component" value="Unassembled WGS sequence"/>
</dbReference>
<evidence type="ECO:0000259" key="4">
    <source>
        <dbReference type="SMART" id="SM00895"/>
    </source>
</evidence>